<organism evidence="1 2">
    <name type="scientific">Rhododendron griersonianum</name>
    <dbReference type="NCBI Taxonomy" id="479676"/>
    <lineage>
        <taxon>Eukaryota</taxon>
        <taxon>Viridiplantae</taxon>
        <taxon>Streptophyta</taxon>
        <taxon>Embryophyta</taxon>
        <taxon>Tracheophyta</taxon>
        <taxon>Spermatophyta</taxon>
        <taxon>Magnoliopsida</taxon>
        <taxon>eudicotyledons</taxon>
        <taxon>Gunneridae</taxon>
        <taxon>Pentapetalae</taxon>
        <taxon>asterids</taxon>
        <taxon>Ericales</taxon>
        <taxon>Ericaceae</taxon>
        <taxon>Ericoideae</taxon>
        <taxon>Rhodoreae</taxon>
        <taxon>Rhododendron</taxon>
    </lineage>
</organism>
<proteinExistence type="predicted"/>
<dbReference type="EMBL" id="JACTNZ010000012">
    <property type="protein sequence ID" value="KAG5522933.1"/>
    <property type="molecule type" value="Genomic_DNA"/>
</dbReference>
<dbReference type="AlphaFoldDB" id="A0AAV6I2Z4"/>
<gene>
    <name evidence="1" type="ORF">RHGRI_034923</name>
</gene>
<evidence type="ECO:0000313" key="1">
    <source>
        <dbReference type="EMBL" id="KAG5522933.1"/>
    </source>
</evidence>
<sequence>MRIASNESTYIIHEMILRQRGKDMVTAKKKAVTPKNTPRLLSTRAALGCFGAMYLATKIEANASTTISQSEWKYRG</sequence>
<reference evidence="1" key="1">
    <citation type="submission" date="2020-08" db="EMBL/GenBank/DDBJ databases">
        <title>Plant Genome Project.</title>
        <authorList>
            <person name="Zhang R.-G."/>
        </authorList>
    </citation>
    <scope>NUCLEOTIDE SEQUENCE</scope>
    <source>
        <strain evidence="1">WSP0</strain>
        <tissue evidence="1">Leaf</tissue>
    </source>
</reference>
<dbReference type="Proteomes" id="UP000823749">
    <property type="component" value="Chromosome 12"/>
</dbReference>
<evidence type="ECO:0000313" key="2">
    <source>
        <dbReference type="Proteomes" id="UP000823749"/>
    </source>
</evidence>
<name>A0AAV6I2Z4_9ERIC</name>
<protein>
    <submittedName>
        <fullName evidence="1">Uncharacterized protein</fullName>
    </submittedName>
</protein>
<keyword evidence="2" id="KW-1185">Reference proteome</keyword>
<comment type="caution">
    <text evidence="1">The sequence shown here is derived from an EMBL/GenBank/DDBJ whole genome shotgun (WGS) entry which is preliminary data.</text>
</comment>
<accession>A0AAV6I2Z4</accession>